<gene>
    <name evidence="8" type="ORF">A0128_05415</name>
</gene>
<keyword evidence="5" id="KW-0597">Phosphoprotein</keyword>
<keyword evidence="3" id="KW-0010">Activator</keyword>
<evidence type="ECO:0000313" key="8">
    <source>
        <dbReference type="EMBL" id="AOP33333.1"/>
    </source>
</evidence>
<dbReference type="InterPro" id="IPR001789">
    <property type="entry name" value="Sig_transdc_resp-reg_receiver"/>
</dbReference>
<evidence type="ECO:0000256" key="2">
    <source>
        <dbReference type="ARBA" id="ARBA00023012"/>
    </source>
</evidence>
<dbReference type="Gene3D" id="3.40.50.2300">
    <property type="match status" value="1"/>
</dbReference>
<dbReference type="KEGG" id="laj:A0128_05415"/>
<dbReference type="Pfam" id="PF00072">
    <property type="entry name" value="Response_reg"/>
    <property type="match status" value="1"/>
</dbReference>
<evidence type="ECO:0000256" key="1">
    <source>
        <dbReference type="ARBA" id="ARBA00022490"/>
    </source>
</evidence>
<dbReference type="PANTHER" id="PTHR37299:SF3">
    <property type="entry name" value="STAGE 0 SPORULATION PROTEIN A HOMOLOG"/>
    <property type="match status" value="1"/>
</dbReference>
<evidence type="ECO:0008006" key="10">
    <source>
        <dbReference type="Google" id="ProtNLM"/>
    </source>
</evidence>
<dbReference type="PROSITE" id="PS50110">
    <property type="entry name" value="RESPONSE_REGULATORY"/>
    <property type="match status" value="1"/>
</dbReference>
<dbReference type="PROSITE" id="PS50930">
    <property type="entry name" value="HTH_LYTTR"/>
    <property type="match status" value="1"/>
</dbReference>
<sequence>MGNETGIRFIKRMDKGFYFINLEKRSCKDETLGQIGMGKLYKTVIVEDDSVVNAFIKKEVESHGKFEVVGSFANGSETLRYLSENKVDLLLLDIELPDTNGFEILKELNEPPITISVTGYEGNAITSYDFGNLDYVTKPIIPERFYKALDRAYEKLAAEKETSIHDYGTKFKGVDRNVFVTYSNIVYISSNGKHSVLHTVDDGIEVIGTLKDIEPKLSFGKFRRVHKQYIINMEYLAHIEYFSGGSHVAYMKDEEKSQVPVSRIYLSGI</sequence>
<dbReference type="SMART" id="SM00448">
    <property type="entry name" value="REC"/>
    <property type="match status" value="1"/>
</dbReference>
<dbReference type="InterPro" id="IPR046947">
    <property type="entry name" value="LytR-like"/>
</dbReference>
<keyword evidence="2" id="KW-0902">Two-component regulatory system</keyword>
<dbReference type="SUPFAM" id="SSF52172">
    <property type="entry name" value="CheY-like"/>
    <property type="match status" value="1"/>
</dbReference>
<keyword evidence="1" id="KW-0963">Cytoplasm</keyword>
<keyword evidence="9" id="KW-1185">Reference proteome</keyword>
<dbReference type="Proteomes" id="UP000094197">
    <property type="component" value="Chromosome 1"/>
</dbReference>
<reference evidence="8 9" key="1">
    <citation type="submission" date="2016-04" db="EMBL/GenBank/DDBJ databases">
        <title>Complete genome seqeunce of Leptospira alstonii serovar Room22.</title>
        <authorList>
            <person name="Nally J.E."/>
            <person name="Bayles D.O."/>
            <person name="Hurley D."/>
            <person name="Fanning S."/>
            <person name="McMahon B.J."/>
            <person name="Arent Z."/>
        </authorList>
    </citation>
    <scope>NUCLEOTIDE SEQUENCE [LARGE SCALE GENOMIC DNA]</scope>
    <source>
        <strain evidence="8 9">GWTS #1</strain>
    </source>
</reference>
<evidence type="ECO:0000259" key="7">
    <source>
        <dbReference type="PROSITE" id="PS50930"/>
    </source>
</evidence>
<comment type="function">
    <text evidence="4">Required for high-level post-exponential phase expression of a series of secreted proteins.</text>
</comment>
<dbReference type="OrthoDB" id="9779387at2"/>
<proteinExistence type="predicted"/>
<dbReference type="EMBL" id="CP015217">
    <property type="protein sequence ID" value="AOP33333.1"/>
    <property type="molecule type" value="Genomic_DNA"/>
</dbReference>
<dbReference type="SMART" id="SM00850">
    <property type="entry name" value="LytTR"/>
    <property type="match status" value="1"/>
</dbReference>
<feature type="domain" description="Response regulatory" evidence="6">
    <location>
        <begin position="42"/>
        <end position="153"/>
    </location>
</feature>
<name>A0A1D7UUX9_9LEPT</name>
<dbReference type="Pfam" id="PF04397">
    <property type="entry name" value="LytTR"/>
    <property type="match status" value="1"/>
</dbReference>
<organism evidence="8 9">
    <name type="scientific">Leptospira tipperaryensis</name>
    <dbReference type="NCBI Taxonomy" id="2564040"/>
    <lineage>
        <taxon>Bacteria</taxon>
        <taxon>Pseudomonadati</taxon>
        <taxon>Spirochaetota</taxon>
        <taxon>Spirochaetia</taxon>
        <taxon>Leptospirales</taxon>
        <taxon>Leptospiraceae</taxon>
        <taxon>Leptospira</taxon>
    </lineage>
</organism>
<dbReference type="GO" id="GO:0000156">
    <property type="term" value="F:phosphorelay response regulator activity"/>
    <property type="evidence" value="ECO:0007669"/>
    <property type="project" value="InterPro"/>
</dbReference>
<feature type="modified residue" description="4-aspartylphosphate" evidence="5">
    <location>
        <position position="93"/>
    </location>
</feature>
<evidence type="ECO:0000259" key="6">
    <source>
        <dbReference type="PROSITE" id="PS50110"/>
    </source>
</evidence>
<dbReference type="GO" id="GO:0003677">
    <property type="term" value="F:DNA binding"/>
    <property type="evidence" value="ECO:0007669"/>
    <property type="project" value="InterPro"/>
</dbReference>
<dbReference type="PANTHER" id="PTHR37299">
    <property type="entry name" value="TRANSCRIPTIONAL REGULATOR-RELATED"/>
    <property type="match status" value="1"/>
</dbReference>
<dbReference type="Gene3D" id="2.40.50.1020">
    <property type="entry name" value="LytTr DNA-binding domain"/>
    <property type="match status" value="1"/>
</dbReference>
<feature type="domain" description="HTH LytTR-type" evidence="7">
    <location>
        <begin position="174"/>
        <end position="269"/>
    </location>
</feature>
<accession>A0A1D7UUX9</accession>
<evidence type="ECO:0000256" key="4">
    <source>
        <dbReference type="ARBA" id="ARBA00037164"/>
    </source>
</evidence>
<dbReference type="AlphaFoldDB" id="A0A1D7UUX9"/>
<evidence type="ECO:0000256" key="5">
    <source>
        <dbReference type="PROSITE-ProRule" id="PRU00169"/>
    </source>
</evidence>
<evidence type="ECO:0000256" key="3">
    <source>
        <dbReference type="ARBA" id="ARBA00023159"/>
    </source>
</evidence>
<dbReference type="InterPro" id="IPR007492">
    <property type="entry name" value="LytTR_DNA-bd_dom"/>
</dbReference>
<evidence type="ECO:0000313" key="9">
    <source>
        <dbReference type="Proteomes" id="UP000094197"/>
    </source>
</evidence>
<dbReference type="InterPro" id="IPR011006">
    <property type="entry name" value="CheY-like_superfamily"/>
</dbReference>
<protein>
    <recommendedName>
        <fullName evidence="10">DNA-binding response regulator</fullName>
    </recommendedName>
</protein>